<protein>
    <submittedName>
        <fullName evidence="1">Putative product YunG</fullName>
    </submittedName>
</protein>
<accession>W0FPN7</accession>
<dbReference type="InterPro" id="IPR056238">
    <property type="entry name" value="YunG-like"/>
</dbReference>
<reference evidence="1" key="1">
    <citation type="journal article" date="2013" name="PLoS ONE">
        <title>Metagenomic insights into the carbohydrate-active enzymes carried by the microorganisms adhering to solid digesta in the rumen of cows.</title>
        <authorList>
            <person name="Wang L."/>
            <person name="Hatem A."/>
            <person name="Catalyurek U.V."/>
            <person name="Morrison M."/>
            <person name="Yu Z."/>
        </authorList>
    </citation>
    <scope>NUCLEOTIDE SEQUENCE</scope>
</reference>
<dbReference type="Pfam" id="PF24585">
    <property type="entry name" value="YunG"/>
    <property type="match status" value="1"/>
</dbReference>
<proteinExistence type="predicted"/>
<name>W0FPN7_9BACT</name>
<evidence type="ECO:0000313" key="1">
    <source>
        <dbReference type="EMBL" id="AHF24807.1"/>
    </source>
</evidence>
<dbReference type="AlphaFoldDB" id="W0FPN7"/>
<sequence>MKEYKFYGASSCGSVRPLESAASALPWLNSPLDLYDALSDGLWRLETCAPRLQDRWASSHPTWGQCSITAFLVQDLFGGSVYGIPREGGTFHCYNVIGDARFDLTSEQFGDEASTLVYDDKYPQSRDVHFAKEEKKARYLVLKALVEGYKG</sequence>
<dbReference type="EMBL" id="KC246806">
    <property type="protein sequence ID" value="AHF24807.1"/>
    <property type="molecule type" value="Genomic_DNA"/>
</dbReference>
<organism evidence="1">
    <name type="scientific">uncultured bacterium Contig1758</name>
    <dbReference type="NCBI Taxonomy" id="1393501"/>
    <lineage>
        <taxon>Bacteria</taxon>
        <taxon>environmental samples</taxon>
    </lineage>
</organism>